<keyword evidence="4 7" id="KW-0812">Transmembrane</keyword>
<reference evidence="9 10" key="1">
    <citation type="journal article" date="2019" name="Nat. Microbiol.">
        <title>Mediterranean grassland soil C-N compound turnover is dependent on rainfall and depth, and is mediated by genomically divergent microorganisms.</title>
        <authorList>
            <person name="Diamond S."/>
            <person name="Andeer P.F."/>
            <person name="Li Z."/>
            <person name="Crits-Christoph A."/>
            <person name="Burstein D."/>
            <person name="Anantharaman K."/>
            <person name="Lane K.R."/>
            <person name="Thomas B.C."/>
            <person name="Pan C."/>
            <person name="Northen T.R."/>
            <person name="Banfield J.F."/>
        </authorList>
    </citation>
    <scope>NUCLEOTIDE SEQUENCE [LARGE SCALE GENOMIC DNA]</scope>
    <source>
        <strain evidence="9">WS_11</strain>
    </source>
</reference>
<comment type="caution">
    <text evidence="9">The sequence shown here is derived from an EMBL/GenBank/DDBJ whole genome shotgun (WGS) entry which is preliminary data.</text>
</comment>
<feature type="transmembrane region" description="Helical" evidence="7">
    <location>
        <begin position="261"/>
        <end position="287"/>
    </location>
</feature>
<organism evidence="9 10">
    <name type="scientific">Eiseniibacteriota bacterium</name>
    <dbReference type="NCBI Taxonomy" id="2212470"/>
    <lineage>
        <taxon>Bacteria</taxon>
        <taxon>Candidatus Eiseniibacteriota</taxon>
    </lineage>
</organism>
<evidence type="ECO:0000256" key="5">
    <source>
        <dbReference type="ARBA" id="ARBA00022989"/>
    </source>
</evidence>
<keyword evidence="2 7" id="KW-0813">Transport</keyword>
<name>A0A538TZJ2_UNCEI</name>
<dbReference type="AlphaFoldDB" id="A0A538TZJ2"/>
<feature type="transmembrane region" description="Helical" evidence="7">
    <location>
        <begin position="114"/>
        <end position="135"/>
    </location>
</feature>
<evidence type="ECO:0000313" key="9">
    <source>
        <dbReference type="EMBL" id="TMQ69067.1"/>
    </source>
</evidence>
<dbReference type="SUPFAM" id="SSF161098">
    <property type="entry name" value="MetI-like"/>
    <property type="match status" value="1"/>
</dbReference>
<evidence type="ECO:0000256" key="6">
    <source>
        <dbReference type="ARBA" id="ARBA00023136"/>
    </source>
</evidence>
<dbReference type="Proteomes" id="UP000319771">
    <property type="component" value="Unassembled WGS sequence"/>
</dbReference>
<gene>
    <name evidence="9" type="ORF">E6K81_15765</name>
</gene>
<evidence type="ECO:0000313" key="10">
    <source>
        <dbReference type="Proteomes" id="UP000319771"/>
    </source>
</evidence>
<evidence type="ECO:0000256" key="7">
    <source>
        <dbReference type="RuleBase" id="RU363032"/>
    </source>
</evidence>
<dbReference type="InterPro" id="IPR035906">
    <property type="entry name" value="MetI-like_sf"/>
</dbReference>
<comment type="subcellular location">
    <subcellularLocation>
        <location evidence="1 7">Cell membrane</location>
        <topology evidence="1 7">Multi-pass membrane protein</topology>
    </subcellularLocation>
</comment>
<feature type="transmembrane region" description="Helical" evidence="7">
    <location>
        <begin position="220"/>
        <end position="241"/>
    </location>
</feature>
<feature type="transmembrane region" description="Helical" evidence="7">
    <location>
        <begin position="165"/>
        <end position="186"/>
    </location>
</feature>
<evidence type="ECO:0000256" key="1">
    <source>
        <dbReference type="ARBA" id="ARBA00004651"/>
    </source>
</evidence>
<evidence type="ECO:0000256" key="2">
    <source>
        <dbReference type="ARBA" id="ARBA00022448"/>
    </source>
</evidence>
<protein>
    <submittedName>
        <fullName evidence="9">Sugar ABC transporter permease</fullName>
    </submittedName>
</protein>
<dbReference type="Pfam" id="PF00528">
    <property type="entry name" value="BPD_transp_1"/>
    <property type="match status" value="1"/>
</dbReference>
<dbReference type="Gene3D" id="1.10.3720.10">
    <property type="entry name" value="MetI-like"/>
    <property type="match status" value="1"/>
</dbReference>
<dbReference type="EMBL" id="VBPB01000345">
    <property type="protein sequence ID" value="TMQ69067.1"/>
    <property type="molecule type" value="Genomic_DNA"/>
</dbReference>
<keyword evidence="3" id="KW-1003">Cell membrane</keyword>
<comment type="similarity">
    <text evidence="7">Belongs to the binding-protein-dependent transport system permease family.</text>
</comment>
<dbReference type="InterPro" id="IPR000515">
    <property type="entry name" value="MetI-like"/>
</dbReference>
<dbReference type="PROSITE" id="PS50928">
    <property type="entry name" value="ABC_TM1"/>
    <property type="match status" value="1"/>
</dbReference>
<evidence type="ECO:0000256" key="4">
    <source>
        <dbReference type="ARBA" id="ARBA00022692"/>
    </source>
</evidence>
<feature type="domain" description="ABC transmembrane type-1" evidence="8">
    <location>
        <begin position="77"/>
        <end position="288"/>
    </location>
</feature>
<feature type="transmembrane region" description="Helical" evidence="7">
    <location>
        <begin position="20"/>
        <end position="43"/>
    </location>
</feature>
<keyword evidence="6 7" id="KW-0472">Membrane</keyword>
<dbReference type="PANTHER" id="PTHR30193:SF37">
    <property type="entry name" value="INNER MEMBRANE ABC TRANSPORTER PERMEASE PROTEIN YCJO"/>
    <property type="match status" value="1"/>
</dbReference>
<dbReference type="PANTHER" id="PTHR30193">
    <property type="entry name" value="ABC TRANSPORTER PERMEASE PROTEIN"/>
    <property type="match status" value="1"/>
</dbReference>
<keyword evidence="5 7" id="KW-1133">Transmembrane helix</keyword>
<dbReference type="GO" id="GO:0005886">
    <property type="term" value="C:plasma membrane"/>
    <property type="evidence" value="ECO:0007669"/>
    <property type="project" value="UniProtKB-SubCell"/>
</dbReference>
<evidence type="ECO:0000256" key="3">
    <source>
        <dbReference type="ARBA" id="ARBA00022475"/>
    </source>
</evidence>
<dbReference type="SUPFAM" id="SSF160964">
    <property type="entry name" value="MalF N-terminal region-like"/>
    <property type="match status" value="1"/>
</dbReference>
<dbReference type="InterPro" id="IPR051393">
    <property type="entry name" value="ABC_transporter_permease"/>
</dbReference>
<dbReference type="GO" id="GO:0055085">
    <property type="term" value="P:transmembrane transport"/>
    <property type="evidence" value="ECO:0007669"/>
    <property type="project" value="InterPro"/>
</dbReference>
<accession>A0A538TZJ2</accession>
<sequence>MAETTRGARGRRRAGATSWLFLSPWVVAFALFGLYPFAFSLAASFTDYSPIRGGGTRFVGLANYARALADPAFWSALGNTGVFVFGTIPFTTALALGLALAVQPAFRGRTVFRVGFFVPSVVSVVVLSLVFKGLYAPDGALNGLLRSLHLPAPAWLLDPRTALPAIMAMDVWSASGYYMIIFLAGLEAIPRELYDAARLEGASPWTQLERITLPLLKPTLLFVLVVNTVRSLQIFAEVFVMTRGGPLHRTTTVVYYLYEEAFYRFDLGYASAVAYLLFAVTLVLAWLQMRAVRPAEAR</sequence>
<evidence type="ECO:0000259" key="8">
    <source>
        <dbReference type="PROSITE" id="PS50928"/>
    </source>
</evidence>
<feature type="transmembrane region" description="Helical" evidence="7">
    <location>
        <begin position="82"/>
        <end position="102"/>
    </location>
</feature>
<dbReference type="CDD" id="cd06261">
    <property type="entry name" value="TM_PBP2"/>
    <property type="match status" value="1"/>
</dbReference>
<proteinExistence type="inferred from homology"/>